<organism evidence="2 3">
    <name type="scientific">Orbilia oligospora</name>
    <name type="common">Nematode-trapping fungus</name>
    <name type="synonym">Arthrobotrys oligospora</name>
    <dbReference type="NCBI Taxonomy" id="2813651"/>
    <lineage>
        <taxon>Eukaryota</taxon>
        <taxon>Fungi</taxon>
        <taxon>Dikarya</taxon>
        <taxon>Ascomycota</taxon>
        <taxon>Pezizomycotina</taxon>
        <taxon>Orbiliomycetes</taxon>
        <taxon>Orbiliales</taxon>
        <taxon>Orbiliaceae</taxon>
        <taxon>Orbilia</taxon>
    </lineage>
</organism>
<evidence type="ECO:0000256" key="1">
    <source>
        <dbReference type="SAM" id="MobiDB-lite"/>
    </source>
</evidence>
<dbReference type="EMBL" id="WIQW01000018">
    <property type="protein sequence ID" value="KAF3103451.1"/>
    <property type="molecule type" value="Genomic_DNA"/>
</dbReference>
<proteinExistence type="predicted"/>
<evidence type="ECO:0000313" key="2">
    <source>
        <dbReference type="EMBL" id="KAF3103451.1"/>
    </source>
</evidence>
<gene>
    <name evidence="2" type="ORF">TWF102_003644</name>
</gene>
<feature type="region of interest" description="Disordered" evidence="1">
    <location>
        <begin position="77"/>
        <end position="102"/>
    </location>
</feature>
<protein>
    <submittedName>
        <fullName evidence="2">Uncharacterized protein</fullName>
    </submittedName>
</protein>
<evidence type="ECO:0000313" key="3">
    <source>
        <dbReference type="Proteomes" id="UP000475325"/>
    </source>
</evidence>
<comment type="caution">
    <text evidence="2">The sequence shown here is derived from an EMBL/GenBank/DDBJ whole genome shotgun (WGS) entry which is preliminary data.</text>
</comment>
<dbReference type="Proteomes" id="UP000475325">
    <property type="component" value="Unassembled WGS sequence"/>
</dbReference>
<accession>A0A7C8J926</accession>
<feature type="region of interest" description="Disordered" evidence="1">
    <location>
        <begin position="137"/>
        <end position="158"/>
    </location>
</feature>
<reference evidence="2 3" key="1">
    <citation type="submission" date="2019-06" db="EMBL/GenBank/DDBJ databases">
        <authorList>
            <person name="Palmer J.M."/>
        </authorList>
    </citation>
    <scope>NUCLEOTIDE SEQUENCE [LARGE SCALE GENOMIC DNA]</scope>
    <source>
        <strain evidence="2 3">TWF102</strain>
    </source>
</reference>
<name>A0A7C8J926_ORBOL</name>
<sequence length="202" mass="22915">MCKLRVTQFTCGHSHEGIEEICGWMKLRPHRAKLQCPYRDPKGTLIKDTSRCRECYFAESEALAQFRDPNITKRVSPKASKALADPVSVGGSARPWSMSKEERRQRIAERYGVYSDRDLPVSDPAYKTIFQTLASVNGGRPSRRNDSRPGNSHEYSGSCAYDNEEASLELWGSSTGDSEDLKLRKIRDIAQTQLARVDYDKY</sequence>
<dbReference type="AlphaFoldDB" id="A0A7C8J926"/>